<organism evidence="2 3">
    <name type="scientific">Ensete ventricosum</name>
    <name type="common">Abyssinian banana</name>
    <name type="synonym">Musa ensete</name>
    <dbReference type="NCBI Taxonomy" id="4639"/>
    <lineage>
        <taxon>Eukaryota</taxon>
        <taxon>Viridiplantae</taxon>
        <taxon>Streptophyta</taxon>
        <taxon>Embryophyta</taxon>
        <taxon>Tracheophyta</taxon>
        <taxon>Spermatophyta</taxon>
        <taxon>Magnoliopsida</taxon>
        <taxon>Liliopsida</taxon>
        <taxon>Zingiberales</taxon>
        <taxon>Musaceae</taxon>
        <taxon>Ensete</taxon>
    </lineage>
</organism>
<dbReference type="Proteomes" id="UP000287651">
    <property type="component" value="Unassembled WGS sequence"/>
</dbReference>
<evidence type="ECO:0000256" key="1">
    <source>
        <dbReference type="SAM" id="MobiDB-lite"/>
    </source>
</evidence>
<dbReference type="AlphaFoldDB" id="A0A426Z0B8"/>
<evidence type="ECO:0000313" key="3">
    <source>
        <dbReference type="Proteomes" id="UP000287651"/>
    </source>
</evidence>
<feature type="region of interest" description="Disordered" evidence="1">
    <location>
        <begin position="28"/>
        <end position="55"/>
    </location>
</feature>
<evidence type="ECO:0000313" key="2">
    <source>
        <dbReference type="EMBL" id="RRT57436.1"/>
    </source>
</evidence>
<feature type="non-terminal residue" evidence="2">
    <location>
        <position position="1"/>
    </location>
</feature>
<sequence>WSPWWVSAENSYYFIRLSWSISEVGRKESRDLDELDFSNDKSVPSTTSRIDKYEK</sequence>
<protein>
    <submittedName>
        <fullName evidence="2">Uncharacterized protein</fullName>
    </submittedName>
</protein>
<dbReference type="EMBL" id="AMZH03009160">
    <property type="protein sequence ID" value="RRT57436.1"/>
    <property type="molecule type" value="Genomic_DNA"/>
</dbReference>
<proteinExistence type="predicted"/>
<reference evidence="2 3" key="1">
    <citation type="journal article" date="2014" name="Agronomy (Basel)">
        <title>A Draft Genome Sequence for Ensete ventricosum, the Drought-Tolerant Tree Against Hunger.</title>
        <authorList>
            <person name="Harrison J."/>
            <person name="Moore K.A."/>
            <person name="Paszkiewicz K."/>
            <person name="Jones T."/>
            <person name="Grant M."/>
            <person name="Ambacheew D."/>
            <person name="Muzemil S."/>
            <person name="Studholme D.J."/>
        </authorList>
    </citation>
    <scope>NUCLEOTIDE SEQUENCE [LARGE SCALE GENOMIC DNA]</scope>
</reference>
<comment type="caution">
    <text evidence="2">The sequence shown here is derived from an EMBL/GenBank/DDBJ whole genome shotgun (WGS) entry which is preliminary data.</text>
</comment>
<gene>
    <name evidence="2" type="ORF">B296_00037973</name>
</gene>
<accession>A0A426Z0B8</accession>
<name>A0A426Z0B8_ENSVE</name>